<reference evidence="1" key="1">
    <citation type="submission" date="2021-03" db="EMBL/GenBank/DDBJ databases">
        <authorList>
            <consortium name="DOE Joint Genome Institute"/>
            <person name="Ahrendt S."/>
            <person name="Looney B.P."/>
            <person name="Miyauchi S."/>
            <person name="Morin E."/>
            <person name="Drula E."/>
            <person name="Courty P.E."/>
            <person name="Chicoki N."/>
            <person name="Fauchery L."/>
            <person name="Kohler A."/>
            <person name="Kuo A."/>
            <person name="Labutti K."/>
            <person name="Pangilinan J."/>
            <person name="Lipzen A."/>
            <person name="Riley R."/>
            <person name="Andreopoulos W."/>
            <person name="He G."/>
            <person name="Johnson J."/>
            <person name="Barry K.W."/>
            <person name="Grigoriev I.V."/>
            <person name="Nagy L."/>
            <person name="Hibbett D."/>
            <person name="Henrissat B."/>
            <person name="Matheny P.B."/>
            <person name="Labbe J."/>
            <person name="Martin F."/>
        </authorList>
    </citation>
    <scope>NUCLEOTIDE SEQUENCE</scope>
    <source>
        <strain evidence="1">HHB10654</strain>
    </source>
</reference>
<organism evidence="1 2">
    <name type="scientific">Artomyces pyxidatus</name>
    <dbReference type="NCBI Taxonomy" id="48021"/>
    <lineage>
        <taxon>Eukaryota</taxon>
        <taxon>Fungi</taxon>
        <taxon>Dikarya</taxon>
        <taxon>Basidiomycota</taxon>
        <taxon>Agaricomycotina</taxon>
        <taxon>Agaricomycetes</taxon>
        <taxon>Russulales</taxon>
        <taxon>Auriscalpiaceae</taxon>
        <taxon>Artomyces</taxon>
    </lineage>
</organism>
<accession>A0ACB8SRI1</accession>
<evidence type="ECO:0000313" key="1">
    <source>
        <dbReference type="EMBL" id="KAI0058511.1"/>
    </source>
</evidence>
<comment type="caution">
    <text evidence="1">The sequence shown here is derived from an EMBL/GenBank/DDBJ whole genome shotgun (WGS) entry which is preliminary data.</text>
</comment>
<evidence type="ECO:0000313" key="2">
    <source>
        <dbReference type="Proteomes" id="UP000814140"/>
    </source>
</evidence>
<gene>
    <name evidence="1" type="ORF">BV25DRAFT_1221552</name>
</gene>
<name>A0ACB8SRI1_9AGAM</name>
<dbReference type="EMBL" id="MU277234">
    <property type="protein sequence ID" value="KAI0058511.1"/>
    <property type="molecule type" value="Genomic_DNA"/>
</dbReference>
<proteinExistence type="predicted"/>
<reference evidence="1" key="2">
    <citation type="journal article" date="2022" name="New Phytol.">
        <title>Evolutionary transition to the ectomycorrhizal habit in the genomes of a hyperdiverse lineage of mushroom-forming fungi.</title>
        <authorList>
            <person name="Looney B."/>
            <person name="Miyauchi S."/>
            <person name="Morin E."/>
            <person name="Drula E."/>
            <person name="Courty P.E."/>
            <person name="Kohler A."/>
            <person name="Kuo A."/>
            <person name="LaButti K."/>
            <person name="Pangilinan J."/>
            <person name="Lipzen A."/>
            <person name="Riley R."/>
            <person name="Andreopoulos W."/>
            <person name="He G."/>
            <person name="Johnson J."/>
            <person name="Nolan M."/>
            <person name="Tritt A."/>
            <person name="Barry K.W."/>
            <person name="Grigoriev I.V."/>
            <person name="Nagy L.G."/>
            <person name="Hibbett D."/>
            <person name="Henrissat B."/>
            <person name="Matheny P.B."/>
            <person name="Labbe J."/>
            <person name="Martin F.M."/>
        </authorList>
    </citation>
    <scope>NUCLEOTIDE SEQUENCE</scope>
    <source>
        <strain evidence="1">HHB10654</strain>
    </source>
</reference>
<keyword evidence="2" id="KW-1185">Reference proteome</keyword>
<dbReference type="Proteomes" id="UP000814140">
    <property type="component" value="Unassembled WGS sequence"/>
</dbReference>
<protein>
    <submittedName>
        <fullName evidence="1">Uncharacterized protein</fullName>
    </submittedName>
</protein>
<sequence length="213" mass="23370">MANHSSMAGTYTFSVAVANGADLSRNADYVRQLRSGGLESQSRPYPGFPGHLDAVSHAADPYDSPALHYPQAMLQRKRHSFIPMLDTSVSPSSSGYSPSPSSASVPSPLSATLTSDPDDAWNLIPYHVSWGHEYEEYRAGTLPGPDGDCIFLRSPTPLRNQRASEACKKCRERKAKVRHSRCPLISASDRFVAVAVHWRPPGVRALHFARLRL</sequence>